<comment type="caution">
    <text evidence="1">The sequence shown here is derived from an EMBL/GenBank/DDBJ whole genome shotgun (WGS) entry which is preliminary data.</text>
</comment>
<organism evidence="1 2">
    <name type="scientific">Ilyodon furcidens</name>
    <name type="common">goldbreast splitfin</name>
    <dbReference type="NCBI Taxonomy" id="33524"/>
    <lineage>
        <taxon>Eukaryota</taxon>
        <taxon>Metazoa</taxon>
        <taxon>Chordata</taxon>
        <taxon>Craniata</taxon>
        <taxon>Vertebrata</taxon>
        <taxon>Euteleostomi</taxon>
        <taxon>Actinopterygii</taxon>
        <taxon>Neopterygii</taxon>
        <taxon>Teleostei</taxon>
        <taxon>Neoteleostei</taxon>
        <taxon>Acanthomorphata</taxon>
        <taxon>Ovalentaria</taxon>
        <taxon>Atherinomorphae</taxon>
        <taxon>Cyprinodontiformes</taxon>
        <taxon>Goodeidae</taxon>
        <taxon>Ilyodon</taxon>
    </lineage>
</organism>
<gene>
    <name evidence="1" type="ORF">ILYODFUR_030502</name>
</gene>
<evidence type="ECO:0000313" key="2">
    <source>
        <dbReference type="Proteomes" id="UP001482620"/>
    </source>
</evidence>
<reference evidence="1 2" key="1">
    <citation type="submission" date="2021-06" db="EMBL/GenBank/DDBJ databases">
        <authorList>
            <person name="Palmer J.M."/>
        </authorList>
    </citation>
    <scope>NUCLEOTIDE SEQUENCE [LARGE SCALE GENOMIC DNA]</scope>
    <source>
        <strain evidence="2">if_2019</strain>
        <tissue evidence="1">Muscle</tissue>
    </source>
</reference>
<evidence type="ECO:0000313" key="1">
    <source>
        <dbReference type="EMBL" id="MEQ2238167.1"/>
    </source>
</evidence>
<evidence type="ECO:0008006" key="3">
    <source>
        <dbReference type="Google" id="ProtNLM"/>
    </source>
</evidence>
<protein>
    <recommendedName>
        <fullName evidence="3">Secreted protein</fullName>
    </recommendedName>
</protein>
<name>A0ABV0U0Q9_9TELE</name>
<keyword evidence="2" id="KW-1185">Reference proteome</keyword>
<dbReference type="Proteomes" id="UP001482620">
    <property type="component" value="Unassembled WGS sequence"/>
</dbReference>
<sequence>MLIKCLLQFPLFSITPALDLALQLQPRVVHASLVLSYYNNSPVLCCPPTRGLHGALLDFINVQHKETRIPLTSCMAVDPGKYGRSAGSALQHSVISVPATAAEECA</sequence>
<proteinExistence type="predicted"/>
<dbReference type="EMBL" id="JAHRIQ010050883">
    <property type="protein sequence ID" value="MEQ2238167.1"/>
    <property type="molecule type" value="Genomic_DNA"/>
</dbReference>
<accession>A0ABV0U0Q9</accession>